<dbReference type="EMBL" id="MAEI02000003">
    <property type="protein sequence ID" value="MEO1783419.1"/>
    <property type="molecule type" value="Genomic_DNA"/>
</dbReference>
<reference evidence="2" key="2">
    <citation type="submission" date="2016-06" db="EMBL/GenBank/DDBJ databases">
        <authorList>
            <person name="Van Tyne D."/>
        </authorList>
    </citation>
    <scope>NUCLEOTIDE SEQUENCE</scope>
    <source>
        <strain evidence="2">JM9A</strain>
    </source>
</reference>
<proteinExistence type="predicted"/>
<evidence type="ECO:0000313" key="1">
    <source>
        <dbReference type="EMBL" id="MEO1783419.1"/>
    </source>
</evidence>
<dbReference type="EMBL" id="MAEI02000003">
    <property type="protein sequence ID" value="MEO1783429.1"/>
    <property type="molecule type" value="Genomic_DNA"/>
</dbReference>
<sequence length="145" mass="16893">MSKAAEKITIKELADELGVSKNTVRNQLIKAGYDLAQYKENGVIKLDKGLISVARSIDQKLPGQLTGKLTRQLPVNEVPNIVPSEREFLFLKEQLIEKDKQISELTQMVRDQQKLTFLQQQKNDQLLIENQELKQRKWWQFWKSN</sequence>
<gene>
    <name evidence="1" type="ORF">BAU18_003039</name>
    <name evidence="2" type="ORF">BAU18_003049</name>
</gene>
<evidence type="ECO:0008006" key="4">
    <source>
        <dbReference type="Google" id="ProtNLM"/>
    </source>
</evidence>
<reference evidence="2 3" key="3">
    <citation type="submission" date="2024-02" db="EMBL/GenBank/DDBJ databases">
        <title>The Genome Sequence of Enterococcus diestrammenae JM9A.</title>
        <authorList>
            <person name="Earl A."/>
            <person name="Manson A."/>
            <person name="Gilmore M."/>
            <person name="Sanders J."/>
            <person name="Shea T."/>
            <person name="Howe W."/>
            <person name="Livny J."/>
            <person name="Cuomo C."/>
            <person name="Neafsey D."/>
            <person name="Birren B."/>
        </authorList>
    </citation>
    <scope>NUCLEOTIDE SEQUENCE [LARGE SCALE GENOMIC DNA]</scope>
    <source>
        <strain evidence="2 3">JM9A</strain>
    </source>
</reference>
<organism evidence="2 3">
    <name type="scientific">Enterococcus diestrammenae</name>
    <dbReference type="NCBI Taxonomy" id="1155073"/>
    <lineage>
        <taxon>Bacteria</taxon>
        <taxon>Bacillati</taxon>
        <taxon>Bacillota</taxon>
        <taxon>Bacilli</taxon>
        <taxon>Lactobacillales</taxon>
        <taxon>Enterococcaceae</taxon>
        <taxon>Enterococcus</taxon>
    </lineage>
</organism>
<dbReference type="Proteomes" id="UP001429357">
    <property type="component" value="Unassembled WGS sequence"/>
</dbReference>
<reference evidence="3" key="1">
    <citation type="submission" date="2016-06" db="EMBL/GenBank/DDBJ databases">
        <title>Four novel species of enterococci isolated from chicken manure.</title>
        <authorList>
            <person name="Van Tyne D."/>
        </authorList>
    </citation>
    <scope>NUCLEOTIDE SEQUENCE [LARGE SCALE GENOMIC DNA]</scope>
    <source>
        <strain evidence="3">JM9A</strain>
    </source>
</reference>
<comment type="caution">
    <text evidence="2">The sequence shown here is derived from an EMBL/GenBank/DDBJ whole genome shotgun (WGS) entry which is preliminary data.</text>
</comment>
<evidence type="ECO:0000313" key="2">
    <source>
        <dbReference type="EMBL" id="MEO1783429.1"/>
    </source>
</evidence>
<keyword evidence="3" id="KW-1185">Reference proteome</keyword>
<protein>
    <recommendedName>
        <fullName evidence="4">Helix-turn-helix type 11 domain-containing protein</fullName>
    </recommendedName>
</protein>
<evidence type="ECO:0000313" key="3">
    <source>
        <dbReference type="Proteomes" id="UP001429357"/>
    </source>
</evidence>
<accession>A0ABV0F5T7</accession>
<name>A0ABV0F5T7_9ENTE</name>
<dbReference type="RefSeq" id="WP_347301092.1">
    <property type="nucleotide sequence ID" value="NZ_MAEI02000003.1"/>
</dbReference>